<reference evidence="2" key="1">
    <citation type="submission" date="2023-08" db="EMBL/GenBank/DDBJ databases">
        <authorList>
            <person name="Chen Y."/>
            <person name="Shah S."/>
            <person name="Dougan E. K."/>
            <person name="Thang M."/>
            <person name="Chan C."/>
        </authorList>
    </citation>
    <scope>NUCLEOTIDE SEQUENCE</scope>
</reference>
<evidence type="ECO:0000256" key="1">
    <source>
        <dbReference type="SAM" id="MobiDB-lite"/>
    </source>
</evidence>
<evidence type="ECO:0000313" key="2">
    <source>
        <dbReference type="EMBL" id="CAJ1409167.1"/>
    </source>
</evidence>
<comment type="caution">
    <text evidence="2">The sequence shown here is derived from an EMBL/GenBank/DDBJ whole genome shotgun (WGS) entry which is preliminary data.</text>
</comment>
<feature type="region of interest" description="Disordered" evidence="1">
    <location>
        <begin position="234"/>
        <end position="254"/>
    </location>
</feature>
<feature type="compositionally biased region" description="Basic and acidic residues" evidence="1">
    <location>
        <begin position="242"/>
        <end position="254"/>
    </location>
</feature>
<organism evidence="2 3">
    <name type="scientific">Effrenium voratum</name>
    <dbReference type="NCBI Taxonomy" id="2562239"/>
    <lineage>
        <taxon>Eukaryota</taxon>
        <taxon>Sar</taxon>
        <taxon>Alveolata</taxon>
        <taxon>Dinophyceae</taxon>
        <taxon>Suessiales</taxon>
        <taxon>Symbiodiniaceae</taxon>
        <taxon>Effrenium</taxon>
    </lineage>
</organism>
<dbReference type="EMBL" id="CAUJNA010003756">
    <property type="protein sequence ID" value="CAJ1409167.1"/>
    <property type="molecule type" value="Genomic_DNA"/>
</dbReference>
<dbReference type="Proteomes" id="UP001178507">
    <property type="component" value="Unassembled WGS sequence"/>
</dbReference>
<gene>
    <name evidence="2" type="ORF">EVOR1521_LOCUS30339</name>
</gene>
<feature type="non-terminal residue" evidence="2">
    <location>
        <position position="1"/>
    </location>
</feature>
<accession>A0AA36JP55</accession>
<name>A0AA36JP55_9DINO</name>
<protein>
    <submittedName>
        <fullName evidence="2">Uncharacterized protein</fullName>
    </submittedName>
</protein>
<evidence type="ECO:0000313" key="3">
    <source>
        <dbReference type="Proteomes" id="UP001178507"/>
    </source>
</evidence>
<keyword evidence="3" id="KW-1185">Reference proteome</keyword>
<dbReference type="AlphaFoldDB" id="A0AA36JP55"/>
<proteinExistence type="predicted"/>
<sequence>ADCEFWQSVQARKEDWDFWLALQARRQAERQAKLTASTSKRPHAAVYGKKPVLNSKFKKRGIAYSRKVRGQVCNRTLRRLEQPSYQEVMLLTQAKAKAFLKQHGVLPANKQTFFCWSCGEQLHMKEGVGRCNRRKCDNKSRLHDTAHVYTPLASHARAGYEADYVCFLRCAYMLGCKIPADAGVHMVRRPDETPRAAEHRLYRYTQGMKVALAYDQLLYSRDLVFKDEIVEPDSGRMGSKKTSTEDATKKEHQGRTLVLKGRSSKKWGSFALRTSISRKGRGMGTERKEEVAPVLQRSIGRGVVLAADGAKAWKSVGDSMNTPTLPGVNHMKKIFTPLSRLRKKTMPPAAARTLSRASSTKVPTAQEGPRHFWAAGGDNAAESCLGHIKQTMRRLGFAGRGNPTKKETKSVQALAASALLRSAGGWP</sequence>